<dbReference type="Pfam" id="PF21948">
    <property type="entry name" value="LplA-B_cat"/>
    <property type="match status" value="1"/>
</dbReference>
<protein>
    <submittedName>
        <fullName evidence="2">Lipoyltransferase and lipoate-protein ligase</fullName>
    </submittedName>
</protein>
<sequence length="231" mass="26800">MPIHLIELKNTPIFDQLLLEESLLRDHTEDFCLINHGSSAAIVLGISGKKEELVHIEKAASYNIPLIKRFSGGGTVVVDHNTVFVTFIFAKNTHSFPAYPEPIMRWSEDFYRPVFAYADFRLKENDYVLGNKKFGGNAQYIKKDRWLHHTSFLWDYNPNYMDCLLYPKKTPSYRAGRSHHEFICKLSDYYPDLQTLVTAIKKHLQTLYPMILLPAKSFFSPSISRRTTSFL</sequence>
<dbReference type="PANTHER" id="PTHR43506">
    <property type="entry name" value="BIOTIN/LIPOATE A/B PROTEIN LIGASE FAMILY"/>
    <property type="match status" value="1"/>
</dbReference>
<accession>A0ABX8YY74</accession>
<dbReference type="InterPro" id="IPR053264">
    <property type="entry name" value="Lipoate-ligase_2_inactive"/>
</dbReference>
<reference evidence="2 3" key="1">
    <citation type="submission" date="2020-01" db="EMBL/GenBank/DDBJ databases">
        <authorList>
            <person name="Sixt B."/>
            <person name="Schulz F."/>
            <person name="Kostanjsek R."/>
            <person name="Koestlbacher S."/>
            <person name="Collingro A."/>
            <person name="Toenshoff E."/>
            <person name="Horn M."/>
        </authorList>
    </citation>
    <scope>NUCLEOTIDE SEQUENCE [LARGE SCALE GENOMIC DNA]</scope>
    <source>
        <strain evidence="2 3">15C</strain>
    </source>
</reference>
<feature type="domain" description="BPL/LPL catalytic" evidence="1">
    <location>
        <begin position="27"/>
        <end position="208"/>
    </location>
</feature>
<dbReference type="RefSeq" id="WP_194845950.1">
    <property type="nucleotide sequence ID" value="NZ_CP075585.1"/>
</dbReference>
<proteinExistence type="predicted"/>
<dbReference type="InterPro" id="IPR045864">
    <property type="entry name" value="aa-tRNA-synth_II/BPL/LPL"/>
</dbReference>
<dbReference type="PROSITE" id="PS51733">
    <property type="entry name" value="BPL_LPL_CATALYTIC"/>
    <property type="match status" value="1"/>
</dbReference>
<reference evidence="2 3" key="2">
    <citation type="submission" date="2021-05" db="EMBL/GenBank/DDBJ databases">
        <title>Ecology and evolution of chlamydial symbionts of arthropods.</title>
        <authorList>
            <person name="Halter T."/>
            <person name="Sixt B.S."/>
            <person name="Toenshoff E.R."/>
            <person name="Koestlbacher S."/>
            <person name="Schulz F."/>
            <person name="Kostanjsek R."/>
            <person name="Collingro A."/>
            <person name="Hendrickx F."/>
            <person name="Horn M."/>
        </authorList>
    </citation>
    <scope>NUCLEOTIDE SEQUENCE [LARGE SCALE GENOMIC DNA]</scope>
    <source>
        <strain evidence="2 3">15C</strain>
    </source>
</reference>
<dbReference type="SUPFAM" id="SSF55681">
    <property type="entry name" value="Class II aaRS and biotin synthetases"/>
    <property type="match status" value="1"/>
</dbReference>
<dbReference type="Proteomes" id="UP000822862">
    <property type="component" value="Chromosome"/>
</dbReference>
<keyword evidence="2" id="KW-0436">Ligase</keyword>
<organism evidence="2 3">
    <name type="scientific">Candidatus Rhabdochlamydia porcellionis</name>
    <dbReference type="NCBI Taxonomy" id="225148"/>
    <lineage>
        <taxon>Bacteria</taxon>
        <taxon>Pseudomonadati</taxon>
        <taxon>Chlamydiota</taxon>
        <taxon>Chlamydiia</taxon>
        <taxon>Parachlamydiales</taxon>
        <taxon>Candidatus Rhabdochlamydiaceae</taxon>
        <taxon>Candidatus Rhabdochlamydia</taxon>
    </lineage>
</organism>
<dbReference type="InterPro" id="IPR004143">
    <property type="entry name" value="BPL_LPL_catalytic"/>
</dbReference>
<dbReference type="GO" id="GO:0016874">
    <property type="term" value="F:ligase activity"/>
    <property type="evidence" value="ECO:0007669"/>
    <property type="project" value="UniProtKB-KW"/>
</dbReference>
<name>A0ABX8YY74_9BACT</name>
<dbReference type="EMBL" id="CP075585">
    <property type="protein sequence ID" value="QZA58230.1"/>
    <property type="molecule type" value="Genomic_DNA"/>
</dbReference>
<keyword evidence="3" id="KW-1185">Reference proteome</keyword>
<gene>
    <name evidence="2" type="ORF">RHAB15C_0000101</name>
</gene>
<dbReference type="CDD" id="cd16443">
    <property type="entry name" value="LplA"/>
    <property type="match status" value="1"/>
</dbReference>
<evidence type="ECO:0000313" key="3">
    <source>
        <dbReference type="Proteomes" id="UP000822862"/>
    </source>
</evidence>
<evidence type="ECO:0000259" key="1">
    <source>
        <dbReference type="PROSITE" id="PS51733"/>
    </source>
</evidence>
<dbReference type="Gene3D" id="3.30.930.10">
    <property type="entry name" value="Bira Bifunctional Protein, Domain 2"/>
    <property type="match status" value="1"/>
</dbReference>
<evidence type="ECO:0000313" key="2">
    <source>
        <dbReference type="EMBL" id="QZA58230.1"/>
    </source>
</evidence>
<dbReference type="PANTHER" id="PTHR43506:SF1">
    <property type="entry name" value="BPL_LPL CATALYTIC DOMAIN-CONTAINING PROTEIN"/>
    <property type="match status" value="1"/>
</dbReference>